<accession>A0ACD3YQP1</accession>
<reference evidence="1" key="1">
    <citation type="submission" date="2021-11" db="EMBL/GenBank/DDBJ databases">
        <title>Fusarium solani-melongenae Genome sequencing and assembly.</title>
        <authorList>
            <person name="Xie S."/>
            <person name="Huang L."/>
            <person name="Zhang X."/>
        </authorList>
    </citation>
    <scope>NUCLEOTIDE SEQUENCE</scope>
    <source>
        <strain evidence="1">CRI 24-3</strain>
    </source>
</reference>
<proteinExistence type="predicted"/>
<organism evidence="1 2">
    <name type="scientific">Fusarium solani subsp. cucurbitae</name>
    <name type="common">Neocosmosporum cucurbitae</name>
    <dbReference type="NCBI Taxonomy" id="2747967"/>
    <lineage>
        <taxon>Eukaryota</taxon>
        <taxon>Fungi</taxon>
        <taxon>Dikarya</taxon>
        <taxon>Ascomycota</taxon>
        <taxon>Pezizomycotina</taxon>
        <taxon>Sordariomycetes</taxon>
        <taxon>Hypocreomycetidae</taxon>
        <taxon>Hypocreales</taxon>
        <taxon>Nectriaceae</taxon>
        <taxon>Fusarium</taxon>
        <taxon>Fusarium solani species complex</taxon>
    </lineage>
</organism>
<keyword evidence="2" id="KW-1185">Reference proteome</keyword>
<dbReference type="EMBL" id="CP090031">
    <property type="protein sequence ID" value="UPK91268.1"/>
    <property type="molecule type" value="Genomic_DNA"/>
</dbReference>
<gene>
    <name evidence="1" type="ORF">LCI18_002203</name>
</gene>
<evidence type="ECO:0000313" key="1">
    <source>
        <dbReference type="EMBL" id="UPK91268.1"/>
    </source>
</evidence>
<evidence type="ECO:0000313" key="2">
    <source>
        <dbReference type="Proteomes" id="UP000830768"/>
    </source>
</evidence>
<name>A0ACD3YQP1_FUSSC</name>
<sequence>MRPKAGRHEAGPEEQLPAVQEDETRNTPYGALTEHFIRRVSSQLRETLAQLEETKKGTLSELDEKVEGIVYEASPESRDEVRKALKVMQNVTNQYIEAVAEEAIDASRSDSQVFQDILIEMDAEMTNRHATATAALEAKLEKAKETDAVSSEPTTKPQAGREGRGAPNMSTRTSNSASSADGFEELFGGSSRPRRTTGQSSHRPPKPTARGSFKSSQSQNKNHPSLWDRGGKRQDSVDSPEIRSESGPKTDVPLEPQNLKSTDYEDLDPMMRSLLEAGKDLHQEFKEDASKAGTEEWQAETEYADLQEQLNQALLQCNKQRGVVMQKTQLIDRLMEEIGELKNTNLDLTENLESMARVPSTGAANTPCANQFGHIRSVTSFPFNSAGGSPRTGNVAWVNMWLPKAVRLQVERARAAIKRCVTEEASCSEKMRLGGGKQTAKERDCLTARQSSSEKHRQDFTLIMGFLEELSRRSKKSQSSLADELSGMESANSIATLSRIPTPDSSNPDDQTPTGTEGSKKSASDSGSFVSQVRDASTSPKEPAGETHDSSTSPKNQGTSPKVPSPLAESHTPPASNTPPVIYTPPPEASQEVPPEANNEQARELDDPESATHRAVEAINSGVLGMWTFFAYAGLIVMTHVGAWVRVCKFIFQIITYIMNQVSRAVRLVWPFGRGADEESPAPRFPKPPSPACFIVVMNYCAVFLTFQVYMATQRERNIWFEANGLTRKYMLERSRSESRWLIYGVDGNLMVGRKDIVGFFKMIYMLAMRALQYLYRLAYGTPGMLGLGQWWDLL</sequence>
<protein>
    <submittedName>
        <fullName evidence="1">Uncharacterized protein</fullName>
    </submittedName>
</protein>
<dbReference type="Proteomes" id="UP000830768">
    <property type="component" value="Chromosome 2"/>
</dbReference>